<keyword evidence="3" id="KW-0285">Flavoprotein</keyword>
<comment type="cofactor">
    <cofactor evidence="1">
        <name>FMN</name>
        <dbReference type="ChEBI" id="CHEBI:58210"/>
    </cofactor>
</comment>
<evidence type="ECO:0000256" key="2">
    <source>
        <dbReference type="ARBA" id="ARBA00007118"/>
    </source>
</evidence>
<organism evidence="7 8">
    <name type="scientific">Olsenella porci</name>
    <dbReference type="NCBI Taxonomy" id="2652279"/>
    <lineage>
        <taxon>Bacteria</taxon>
        <taxon>Bacillati</taxon>
        <taxon>Actinomycetota</taxon>
        <taxon>Coriobacteriia</taxon>
        <taxon>Coriobacteriales</taxon>
        <taxon>Atopobiaceae</taxon>
        <taxon>Olsenella</taxon>
    </lineage>
</organism>
<proteinExistence type="inferred from homology"/>
<keyword evidence="8" id="KW-1185">Reference proteome</keyword>
<dbReference type="PANTHER" id="PTHR43673">
    <property type="entry name" value="NAD(P)H NITROREDUCTASE YDGI-RELATED"/>
    <property type="match status" value="1"/>
</dbReference>
<sequence length="195" mass="21971">MLWRDGTQAWPPGAQLGGHMEKDYLDLARRRFSVRRFDQRPVEDEKLDKVLEAGRIAPSACNFQPIVVYVVQSPESLARLRQATRMAFDAPVVLAVCCDLSRVYHNRHETLYEDYTTREMDASIACDQMMMEATDLGLGTLWARGYDTRAVAEALGTPDGVVPVCLLDLGYPAEGVEPSHHHGDRRPLDQMVVRI</sequence>
<evidence type="ECO:0000256" key="5">
    <source>
        <dbReference type="ARBA" id="ARBA00023002"/>
    </source>
</evidence>
<dbReference type="Proteomes" id="UP000469325">
    <property type="component" value="Unassembled WGS sequence"/>
</dbReference>
<dbReference type="InterPro" id="IPR029479">
    <property type="entry name" value="Nitroreductase"/>
</dbReference>
<reference evidence="7 8" key="1">
    <citation type="submission" date="2019-08" db="EMBL/GenBank/DDBJ databases">
        <title>In-depth cultivation of the pig gut microbiome towards novel bacterial diversity and tailored functional studies.</title>
        <authorList>
            <person name="Wylensek D."/>
            <person name="Hitch T.C.A."/>
            <person name="Clavel T."/>
        </authorList>
    </citation>
    <scope>NUCLEOTIDE SEQUENCE [LARGE SCALE GENOMIC DNA]</scope>
    <source>
        <strain evidence="7 8">CA-Schmier-601-WT-1</strain>
    </source>
</reference>
<protein>
    <submittedName>
        <fullName evidence="7">Nitroreductase</fullName>
    </submittedName>
</protein>
<dbReference type="PANTHER" id="PTHR43673:SF2">
    <property type="entry name" value="NITROREDUCTASE"/>
    <property type="match status" value="1"/>
</dbReference>
<evidence type="ECO:0000256" key="4">
    <source>
        <dbReference type="ARBA" id="ARBA00022643"/>
    </source>
</evidence>
<dbReference type="CDD" id="cd20609">
    <property type="entry name" value="nitroreductase"/>
    <property type="match status" value="1"/>
</dbReference>
<evidence type="ECO:0000313" key="8">
    <source>
        <dbReference type="Proteomes" id="UP000469325"/>
    </source>
</evidence>
<accession>A0A6N7XTR2</accession>
<evidence type="ECO:0000256" key="1">
    <source>
        <dbReference type="ARBA" id="ARBA00001917"/>
    </source>
</evidence>
<evidence type="ECO:0000256" key="3">
    <source>
        <dbReference type="ARBA" id="ARBA00022630"/>
    </source>
</evidence>
<evidence type="ECO:0000313" key="7">
    <source>
        <dbReference type="EMBL" id="MST72761.1"/>
    </source>
</evidence>
<evidence type="ECO:0000259" key="6">
    <source>
        <dbReference type="Pfam" id="PF00881"/>
    </source>
</evidence>
<dbReference type="SUPFAM" id="SSF55469">
    <property type="entry name" value="FMN-dependent nitroreductase-like"/>
    <property type="match status" value="1"/>
</dbReference>
<dbReference type="InterPro" id="IPR000415">
    <property type="entry name" value="Nitroreductase-like"/>
</dbReference>
<comment type="similarity">
    <text evidence="2">Belongs to the nitroreductase family.</text>
</comment>
<keyword evidence="5" id="KW-0560">Oxidoreductase</keyword>
<feature type="domain" description="Nitroreductase" evidence="6">
    <location>
        <begin position="29"/>
        <end position="86"/>
    </location>
</feature>
<name>A0A6N7XTR2_9ACTN</name>
<dbReference type="EMBL" id="VUNC01000004">
    <property type="protein sequence ID" value="MST72761.1"/>
    <property type="molecule type" value="Genomic_DNA"/>
</dbReference>
<dbReference type="Pfam" id="PF00881">
    <property type="entry name" value="Nitroreductase"/>
    <property type="match status" value="1"/>
</dbReference>
<dbReference type="GO" id="GO:0016491">
    <property type="term" value="F:oxidoreductase activity"/>
    <property type="evidence" value="ECO:0007669"/>
    <property type="project" value="UniProtKB-KW"/>
</dbReference>
<dbReference type="Gene3D" id="3.40.109.10">
    <property type="entry name" value="NADH Oxidase"/>
    <property type="match status" value="1"/>
</dbReference>
<gene>
    <name evidence="7" type="ORF">FYJ68_06540</name>
</gene>
<keyword evidence="4" id="KW-0288">FMN</keyword>
<comment type="caution">
    <text evidence="7">The sequence shown here is derived from an EMBL/GenBank/DDBJ whole genome shotgun (WGS) entry which is preliminary data.</text>
</comment>
<dbReference type="AlphaFoldDB" id="A0A6N7XTR2"/>